<dbReference type="Proteomes" id="UP001060215">
    <property type="component" value="Chromosome 5"/>
</dbReference>
<dbReference type="EMBL" id="CM045762">
    <property type="protein sequence ID" value="KAI8011836.1"/>
    <property type="molecule type" value="Genomic_DNA"/>
</dbReference>
<gene>
    <name evidence="1" type="ORF">LOK49_LG06G03430</name>
</gene>
<protein>
    <submittedName>
        <fullName evidence="1">Uncharacterized protein</fullName>
    </submittedName>
</protein>
<evidence type="ECO:0000313" key="2">
    <source>
        <dbReference type="Proteomes" id="UP001060215"/>
    </source>
</evidence>
<name>A0ACC0HFA6_9ERIC</name>
<sequence>MSGCLFIRILFMVEAYDPYFVQKQDTVRVLGLSFLQKMIATMRMLTYGIAADFVDDYVKIGENIAIESLQRFVRTVFTIFSDVYLRTPNKDDIAKLLEVGKNRGFPRMLRSIDCMYWKWKNCPTAWIGMYCGHIHEPTIILETVTFYDLWIWHVFFGLPRSHNDISVLECSSVFFFLAEGRAPQINYSINGNAYIMGYHLVDGIYPQWSTFDKTITSPRGNKQTHFAKTQESARKDVERAFGVLQVCFAIVRGFARFWKVKTLKVIIKA</sequence>
<evidence type="ECO:0000313" key="1">
    <source>
        <dbReference type="EMBL" id="KAI8011836.1"/>
    </source>
</evidence>
<accession>A0ACC0HFA6</accession>
<organism evidence="1 2">
    <name type="scientific">Camellia lanceoleosa</name>
    <dbReference type="NCBI Taxonomy" id="1840588"/>
    <lineage>
        <taxon>Eukaryota</taxon>
        <taxon>Viridiplantae</taxon>
        <taxon>Streptophyta</taxon>
        <taxon>Embryophyta</taxon>
        <taxon>Tracheophyta</taxon>
        <taxon>Spermatophyta</taxon>
        <taxon>Magnoliopsida</taxon>
        <taxon>eudicotyledons</taxon>
        <taxon>Gunneridae</taxon>
        <taxon>Pentapetalae</taxon>
        <taxon>asterids</taxon>
        <taxon>Ericales</taxon>
        <taxon>Theaceae</taxon>
        <taxon>Camellia</taxon>
    </lineage>
</organism>
<comment type="caution">
    <text evidence="1">The sequence shown here is derived from an EMBL/GenBank/DDBJ whole genome shotgun (WGS) entry which is preliminary data.</text>
</comment>
<keyword evidence="2" id="KW-1185">Reference proteome</keyword>
<reference evidence="1 2" key="1">
    <citation type="journal article" date="2022" name="Plant J.">
        <title>Chromosome-level genome of Camellia lanceoleosa provides a valuable resource for understanding genome evolution and self-incompatibility.</title>
        <authorList>
            <person name="Gong W."/>
            <person name="Xiao S."/>
            <person name="Wang L."/>
            <person name="Liao Z."/>
            <person name="Chang Y."/>
            <person name="Mo W."/>
            <person name="Hu G."/>
            <person name="Li W."/>
            <person name="Zhao G."/>
            <person name="Zhu H."/>
            <person name="Hu X."/>
            <person name="Ji K."/>
            <person name="Xiang X."/>
            <person name="Song Q."/>
            <person name="Yuan D."/>
            <person name="Jin S."/>
            <person name="Zhang L."/>
        </authorList>
    </citation>
    <scope>NUCLEOTIDE SEQUENCE [LARGE SCALE GENOMIC DNA]</scope>
    <source>
        <strain evidence="1">SQ_2022a</strain>
    </source>
</reference>
<proteinExistence type="predicted"/>